<dbReference type="AlphaFoldDB" id="A0A0D0GBK9"/>
<dbReference type="RefSeq" id="WP_041887030.1">
    <property type="nucleotide sequence ID" value="NZ_JXRA01000149.1"/>
</dbReference>
<accession>A0A0D0GBK9</accession>
<dbReference type="EMBL" id="JXRA01000149">
    <property type="protein sequence ID" value="KIO74657.1"/>
    <property type="molecule type" value="Genomic_DNA"/>
</dbReference>
<feature type="domain" description="DUF11" evidence="1">
    <location>
        <begin position="152"/>
        <end position="198"/>
    </location>
</feature>
<dbReference type="Pfam" id="PF01345">
    <property type="entry name" value="DUF11"/>
    <property type="match status" value="2"/>
</dbReference>
<gene>
    <name evidence="2" type="ORF">TH53_25190</name>
</gene>
<dbReference type="InterPro" id="IPR001434">
    <property type="entry name" value="OmcB-like_DUF11"/>
</dbReference>
<proteinExistence type="predicted"/>
<evidence type="ECO:0000313" key="3">
    <source>
        <dbReference type="Proteomes" id="UP000032049"/>
    </source>
</evidence>
<evidence type="ECO:0000259" key="1">
    <source>
        <dbReference type="Pfam" id="PF01345"/>
    </source>
</evidence>
<reference evidence="2 3" key="1">
    <citation type="submission" date="2015-01" db="EMBL/GenBank/DDBJ databases">
        <title>Draft genome sequence of Pedobacter sp. NL19 isolated from sludge of an effluent treatment pond in an abandoned uranium mine.</title>
        <authorList>
            <person name="Santos T."/>
            <person name="Caetano T."/>
            <person name="Covas C."/>
            <person name="Cruz A."/>
            <person name="Mendo S."/>
        </authorList>
    </citation>
    <scope>NUCLEOTIDE SEQUENCE [LARGE SCALE GENOMIC DNA]</scope>
    <source>
        <strain evidence="2 3">NL19</strain>
    </source>
</reference>
<name>A0A0D0GBK9_9SPHI</name>
<organism evidence="2 3">
    <name type="scientific">Pedobacter lusitanus</name>
    <dbReference type="NCBI Taxonomy" id="1503925"/>
    <lineage>
        <taxon>Bacteria</taxon>
        <taxon>Pseudomonadati</taxon>
        <taxon>Bacteroidota</taxon>
        <taxon>Sphingobacteriia</taxon>
        <taxon>Sphingobacteriales</taxon>
        <taxon>Sphingobacteriaceae</taxon>
        <taxon>Pedobacter</taxon>
    </lineage>
</organism>
<keyword evidence="3" id="KW-1185">Reference proteome</keyword>
<sequence>AEAGTSPVSATATTNVTRIPVLTIQKNGPATLSAGQAITYTISVKNISQANAIASVITDAIPASILNPTWVTSTTGTATVTAGATGTGSALSVTGNLGGNPADEILITISGTVNPAATADISNSTTVTPAEPGTTPKTAGPVITTITKTPSVSLTKTGPANANAGETVTYLIDAVNNGPSNATALVITDVVPAELTGVTWA</sequence>
<dbReference type="OrthoDB" id="9765926at2"/>
<dbReference type="Proteomes" id="UP000032049">
    <property type="component" value="Unassembled WGS sequence"/>
</dbReference>
<comment type="caution">
    <text evidence="2">The sequence shown here is derived from an EMBL/GenBank/DDBJ whole genome shotgun (WGS) entry which is preliminary data.</text>
</comment>
<dbReference type="NCBIfam" id="TIGR01451">
    <property type="entry name" value="B_ant_repeat"/>
    <property type="match status" value="2"/>
</dbReference>
<feature type="domain" description="DUF11" evidence="1">
    <location>
        <begin position="23"/>
        <end position="131"/>
    </location>
</feature>
<dbReference type="InterPro" id="IPR047589">
    <property type="entry name" value="DUF11_rpt"/>
</dbReference>
<evidence type="ECO:0000313" key="2">
    <source>
        <dbReference type="EMBL" id="KIO74657.1"/>
    </source>
</evidence>
<protein>
    <recommendedName>
        <fullName evidence="1">DUF11 domain-containing protein</fullName>
    </recommendedName>
</protein>
<feature type="non-terminal residue" evidence="2">
    <location>
        <position position="1"/>
    </location>
</feature>